<name>A0AAW6U3R7_9BACT</name>
<dbReference type="Proteomes" id="UP001431776">
    <property type="component" value="Unassembled WGS sequence"/>
</dbReference>
<keyword evidence="2" id="KW-1185">Reference proteome</keyword>
<dbReference type="InterPro" id="IPR053161">
    <property type="entry name" value="Ulvan_degrading_GH"/>
</dbReference>
<gene>
    <name evidence="1" type="ORF">QJ522_16140</name>
</gene>
<protein>
    <recommendedName>
        <fullName evidence="3">Glycoside hydrolase family 42 N-terminal domain-containing protein</fullName>
    </recommendedName>
</protein>
<dbReference type="RefSeq" id="WP_349245998.1">
    <property type="nucleotide sequence ID" value="NZ_JASCXX010000022.1"/>
</dbReference>
<comment type="caution">
    <text evidence="1">The sequence shown here is derived from an EMBL/GenBank/DDBJ whole genome shotgun (WGS) entry which is preliminary data.</text>
</comment>
<evidence type="ECO:0000313" key="1">
    <source>
        <dbReference type="EMBL" id="MDI6450588.1"/>
    </source>
</evidence>
<dbReference type="PANTHER" id="PTHR36848">
    <property type="entry name" value="DNA-BINDING PROTEIN (PUTATIVE SECRETED PROTEIN)-RELATED"/>
    <property type="match status" value="1"/>
</dbReference>
<organism evidence="1 2">
    <name type="scientific">Anaerobaca lacustris</name>
    <dbReference type="NCBI Taxonomy" id="3044600"/>
    <lineage>
        <taxon>Bacteria</taxon>
        <taxon>Pseudomonadati</taxon>
        <taxon>Planctomycetota</taxon>
        <taxon>Phycisphaerae</taxon>
        <taxon>Sedimentisphaerales</taxon>
        <taxon>Anaerobacaceae</taxon>
        <taxon>Anaerobaca</taxon>
    </lineage>
</organism>
<proteinExistence type="predicted"/>
<dbReference type="AlphaFoldDB" id="A0AAW6U3R7"/>
<sequence length="663" mass="73241">MNLARRLVIVFFGVVLLTQGAVLAASIESGSESAADLPRPWLEDWREPPVGLRPLQIVHGVPSQQATVEGMTALKDLGLGGIVCNVAFGEYLRSEENWRILVRAVEACSRAGLRVWIYDEDGYPSGAAGGLVLEENPEFEALALAYDPSQADPFILRPAYEHTHASNNYYAARRYPNLLDPAAVESFIRTTHDAYYERLKPFFGTTIEVLFTDEPSLMAVNIGPLPDDVRLKVRVVDPLDPNVQPLPSVPWVADLPDLYRRCYGQDLLAARRSLFEGDSEQDRRVRQQYWALVADLLTERYYGRIQRWAHAHRVASSGHILWEETLEHHPALEGNTLKVLGRMDIPGLDMLSSNPEAVIHTGWMTAVLPASAALLNGGRRVMTEVSDFSETMAGRGPASVAEMCATAAWQAAFGVTEFTLYYNRQQRSSDEYRAYGDFVGRLNAMLRDARPAPRVLLYYPIADMWAEYKPVAEKLTKQTQSARMRRIIDSFMDLGRRMTRAQISFALADHEVLAAARVQDGRICVDGRCFDALLLPAEVGLPAPAMANVRRFRAGGGRVLRDISGETVSLDSLAALYDSGLLSEPQERIVIGRFTRDSRDLVLVVNVGTASCDVEVSAPQAGKWIVADPATGRMESVSSDRPGSISLSLPSRATRVLIGPADD</sequence>
<evidence type="ECO:0000313" key="2">
    <source>
        <dbReference type="Proteomes" id="UP001431776"/>
    </source>
</evidence>
<accession>A0AAW6U3R7</accession>
<dbReference type="PANTHER" id="PTHR36848:SF2">
    <property type="entry name" value="SECRETED PROTEIN"/>
    <property type="match status" value="1"/>
</dbReference>
<evidence type="ECO:0008006" key="3">
    <source>
        <dbReference type="Google" id="ProtNLM"/>
    </source>
</evidence>
<dbReference type="EMBL" id="JASCXX010000022">
    <property type="protein sequence ID" value="MDI6450588.1"/>
    <property type="molecule type" value="Genomic_DNA"/>
</dbReference>
<reference evidence="1" key="1">
    <citation type="submission" date="2023-05" db="EMBL/GenBank/DDBJ databases">
        <title>Anaerotaeda fermentans gen. nov., sp. nov., a novel anaerobic planctomycete of the new family within the order Sedimentisphaerales isolated from Taman Peninsula, Russia.</title>
        <authorList>
            <person name="Khomyakova M.A."/>
            <person name="Merkel A.Y."/>
            <person name="Slobodkin A.I."/>
        </authorList>
    </citation>
    <scope>NUCLEOTIDE SEQUENCE</scope>
    <source>
        <strain evidence="1">M17dextr</strain>
    </source>
</reference>